<dbReference type="InterPro" id="IPR005484">
    <property type="entry name" value="Ribosomal_uL18_bac/plant/anim"/>
</dbReference>
<evidence type="ECO:0000256" key="5">
    <source>
        <dbReference type="ARBA" id="ARBA00023274"/>
    </source>
</evidence>
<evidence type="ECO:0000256" key="4">
    <source>
        <dbReference type="ARBA" id="ARBA00022980"/>
    </source>
</evidence>
<proteinExistence type="inferred from homology"/>
<sequence>MSFNKNKRRLKIRKSIRSKIFGTNERPRISIFKSNKAIYSQIIDDDLGLTLVSCSSNDIGKFGKNNIDTSKEVGIKLAKKATKKGISKVLFDRGGYLYHGKIKSFADGAREGGLIF</sequence>
<dbReference type="PANTHER" id="PTHR12899">
    <property type="entry name" value="39S RIBOSOMAL PROTEIN L18, MITOCHONDRIAL"/>
    <property type="match status" value="1"/>
</dbReference>
<dbReference type="CDD" id="cd00432">
    <property type="entry name" value="Ribosomal_L18_L5e"/>
    <property type="match status" value="1"/>
</dbReference>
<protein>
    <recommendedName>
        <fullName evidence="7">50S ribosomal protein L18</fullName>
    </recommendedName>
</protein>
<evidence type="ECO:0000256" key="2">
    <source>
        <dbReference type="ARBA" id="ARBA00022730"/>
    </source>
</evidence>
<keyword evidence="5" id="KW-0687">Ribonucleoprotein</keyword>
<dbReference type="EMBL" id="UINC01001072">
    <property type="protein sequence ID" value="SUZ69799.1"/>
    <property type="molecule type" value="Genomic_DNA"/>
</dbReference>
<keyword evidence="3" id="KW-0694">RNA-binding</keyword>
<dbReference type="NCBIfam" id="TIGR00060">
    <property type="entry name" value="L18_bact"/>
    <property type="match status" value="1"/>
</dbReference>
<evidence type="ECO:0000313" key="6">
    <source>
        <dbReference type="EMBL" id="SUZ69799.1"/>
    </source>
</evidence>
<comment type="similarity">
    <text evidence="1">Belongs to the universal ribosomal protein uL18 family.</text>
</comment>
<gene>
    <name evidence="6" type="ORF">METZ01_LOCUS22653</name>
</gene>
<dbReference type="InterPro" id="IPR057268">
    <property type="entry name" value="Ribosomal_L18"/>
</dbReference>
<dbReference type="Gene3D" id="3.30.420.100">
    <property type="match status" value="1"/>
</dbReference>
<dbReference type="Pfam" id="PF00861">
    <property type="entry name" value="Ribosomal_L18p"/>
    <property type="match status" value="1"/>
</dbReference>
<reference evidence="6" key="1">
    <citation type="submission" date="2018-05" db="EMBL/GenBank/DDBJ databases">
        <authorList>
            <person name="Lanie J.A."/>
            <person name="Ng W.-L."/>
            <person name="Kazmierczak K.M."/>
            <person name="Andrzejewski T.M."/>
            <person name="Davidsen T.M."/>
            <person name="Wayne K.J."/>
            <person name="Tettelin H."/>
            <person name="Glass J.I."/>
            <person name="Rusch D."/>
            <person name="Podicherti R."/>
            <person name="Tsui H.-C.T."/>
            <person name="Winkler M.E."/>
        </authorList>
    </citation>
    <scope>NUCLEOTIDE SEQUENCE</scope>
</reference>
<dbReference type="GO" id="GO:0005737">
    <property type="term" value="C:cytoplasm"/>
    <property type="evidence" value="ECO:0007669"/>
    <property type="project" value="UniProtKB-ARBA"/>
</dbReference>
<dbReference type="AlphaFoldDB" id="A0A381PV26"/>
<organism evidence="6">
    <name type="scientific">marine metagenome</name>
    <dbReference type="NCBI Taxonomy" id="408172"/>
    <lineage>
        <taxon>unclassified sequences</taxon>
        <taxon>metagenomes</taxon>
        <taxon>ecological metagenomes</taxon>
    </lineage>
</organism>
<evidence type="ECO:0008006" key="7">
    <source>
        <dbReference type="Google" id="ProtNLM"/>
    </source>
</evidence>
<dbReference type="InterPro" id="IPR004389">
    <property type="entry name" value="Ribosomal_uL18_bac-type"/>
</dbReference>
<keyword evidence="4" id="KW-0689">Ribosomal protein</keyword>
<dbReference type="GO" id="GO:0005840">
    <property type="term" value="C:ribosome"/>
    <property type="evidence" value="ECO:0007669"/>
    <property type="project" value="UniProtKB-KW"/>
</dbReference>
<evidence type="ECO:0000256" key="3">
    <source>
        <dbReference type="ARBA" id="ARBA00022884"/>
    </source>
</evidence>
<dbReference type="GO" id="GO:0003735">
    <property type="term" value="F:structural constituent of ribosome"/>
    <property type="evidence" value="ECO:0007669"/>
    <property type="project" value="InterPro"/>
</dbReference>
<keyword evidence="2" id="KW-0699">rRNA-binding</keyword>
<accession>A0A381PV26</accession>
<dbReference type="FunFam" id="3.30.420.100:FF:000001">
    <property type="entry name" value="50S ribosomal protein L18"/>
    <property type="match status" value="1"/>
</dbReference>
<dbReference type="SUPFAM" id="SSF53137">
    <property type="entry name" value="Translational machinery components"/>
    <property type="match status" value="1"/>
</dbReference>
<dbReference type="HAMAP" id="MF_01337_B">
    <property type="entry name" value="Ribosomal_uL18_B"/>
    <property type="match status" value="1"/>
</dbReference>
<dbReference type="PANTHER" id="PTHR12899:SF3">
    <property type="entry name" value="LARGE RIBOSOMAL SUBUNIT PROTEIN UL18M"/>
    <property type="match status" value="1"/>
</dbReference>
<name>A0A381PV26_9ZZZZ</name>
<dbReference type="GO" id="GO:0006412">
    <property type="term" value="P:translation"/>
    <property type="evidence" value="ECO:0007669"/>
    <property type="project" value="InterPro"/>
</dbReference>
<dbReference type="GO" id="GO:1990904">
    <property type="term" value="C:ribonucleoprotein complex"/>
    <property type="evidence" value="ECO:0007669"/>
    <property type="project" value="UniProtKB-KW"/>
</dbReference>
<evidence type="ECO:0000256" key="1">
    <source>
        <dbReference type="ARBA" id="ARBA00007116"/>
    </source>
</evidence>
<dbReference type="GO" id="GO:0008097">
    <property type="term" value="F:5S rRNA binding"/>
    <property type="evidence" value="ECO:0007669"/>
    <property type="project" value="TreeGrafter"/>
</dbReference>